<proteinExistence type="predicted"/>
<evidence type="ECO:0000313" key="1">
    <source>
        <dbReference type="EMBL" id="MPN43446.1"/>
    </source>
</evidence>
<name>A0A645HXW8_9ZZZZ</name>
<organism evidence="1">
    <name type="scientific">bioreactor metagenome</name>
    <dbReference type="NCBI Taxonomy" id="1076179"/>
    <lineage>
        <taxon>unclassified sequences</taxon>
        <taxon>metagenomes</taxon>
        <taxon>ecological metagenomes</taxon>
    </lineage>
</organism>
<sequence>MDCAPIYPTPYHKQTVDPYTKMHIIMTNGIVVETMFKHQYHAIVKTMIYAEN</sequence>
<comment type="caution">
    <text evidence="1">The sequence shown here is derived from an EMBL/GenBank/DDBJ whole genome shotgun (WGS) entry which is preliminary data.</text>
</comment>
<dbReference type="EMBL" id="VSSQ01101846">
    <property type="protein sequence ID" value="MPN43446.1"/>
    <property type="molecule type" value="Genomic_DNA"/>
</dbReference>
<dbReference type="AlphaFoldDB" id="A0A645HXW8"/>
<accession>A0A645HXW8</accession>
<protein>
    <submittedName>
        <fullName evidence="1">Uncharacterized protein</fullName>
    </submittedName>
</protein>
<gene>
    <name evidence="1" type="ORF">SDC9_191006</name>
</gene>
<reference evidence="1" key="1">
    <citation type="submission" date="2019-08" db="EMBL/GenBank/DDBJ databases">
        <authorList>
            <person name="Kucharzyk K."/>
            <person name="Murdoch R.W."/>
            <person name="Higgins S."/>
            <person name="Loffler F."/>
        </authorList>
    </citation>
    <scope>NUCLEOTIDE SEQUENCE</scope>
</reference>